<name>A0A0B8T7B1_9SPHI</name>
<reference evidence="2 3" key="2">
    <citation type="journal article" date="2015" name="PLoS ONE">
        <title>Whole-Genome Optical Mapping and Finished Genome Sequence of Sphingobacterium deserti sp. nov., a New Species Isolated from the Western Desert of China.</title>
        <authorList>
            <person name="Teng C."/>
            <person name="Zhou Z."/>
            <person name="Molnar I."/>
            <person name="Li X."/>
            <person name="Tang R."/>
            <person name="Chen M."/>
            <person name="Wang L."/>
            <person name="Su S."/>
            <person name="Zhang W."/>
            <person name="Lin M."/>
        </authorList>
    </citation>
    <scope>NUCLEOTIDE SEQUENCE [LARGE SCALE GENOMIC DNA]</scope>
    <source>
        <strain evidence="3">ACCC05744</strain>
    </source>
</reference>
<proteinExistence type="predicted"/>
<dbReference type="STRING" id="1229276.DI53_1923"/>
<keyword evidence="3" id="KW-1185">Reference proteome</keyword>
<dbReference type="Pfam" id="PF04230">
    <property type="entry name" value="PS_pyruv_trans"/>
    <property type="match status" value="1"/>
</dbReference>
<dbReference type="EMBL" id="JJMU01000028">
    <property type="protein sequence ID" value="KGE14309.1"/>
    <property type="molecule type" value="Genomic_DNA"/>
</dbReference>
<sequence>MKILVENSTWNNVGDGWYQYSLYFLLKKLYPDSKVIMGEGPIKRSFRIRSEKQLSNALNLLEWQDADLHVFSGPMLKSLIADYGTKIKKIVESGKQYAFISVSGANEASTKQTLEDAKDFLKKYPPVFFSSRDSFTYNIFKDAVPNAYDGICTAFLVDLTLELDTFKMDKPFFVSSFYMENEPDFNVDGSNALTVENLEVKHRKNKWGLPFKYARHLNYTLPQQAEVGGHQIVRLIQNLNTKFNHINFAMPNSFMSFNPITYLEVIKSAEFVVSDRVHACATSLACNKPARFLFDTPRAVIFDRLGFDYKSNKGIMYPNMDKIAEEKLKLEDKIKQYI</sequence>
<evidence type="ECO:0000313" key="3">
    <source>
        <dbReference type="Proteomes" id="UP000031802"/>
    </source>
</evidence>
<dbReference type="OrthoDB" id="627944at2"/>
<comment type="caution">
    <text evidence="2">The sequence shown here is derived from an EMBL/GenBank/DDBJ whole genome shotgun (WGS) entry which is preliminary data.</text>
</comment>
<protein>
    <recommendedName>
        <fullName evidence="1">Polysaccharide pyruvyl transferase domain-containing protein</fullName>
    </recommendedName>
</protein>
<feature type="domain" description="Polysaccharide pyruvyl transferase" evidence="1">
    <location>
        <begin position="12"/>
        <end position="292"/>
    </location>
</feature>
<dbReference type="InterPro" id="IPR007345">
    <property type="entry name" value="Polysacch_pyruvyl_Trfase"/>
</dbReference>
<evidence type="ECO:0000259" key="1">
    <source>
        <dbReference type="Pfam" id="PF04230"/>
    </source>
</evidence>
<dbReference type="Proteomes" id="UP000031802">
    <property type="component" value="Unassembled WGS sequence"/>
</dbReference>
<evidence type="ECO:0000313" key="2">
    <source>
        <dbReference type="EMBL" id="KGE14309.1"/>
    </source>
</evidence>
<dbReference type="RefSeq" id="WP_037498111.1">
    <property type="nucleotide sequence ID" value="NZ_JJMU01000028.1"/>
</dbReference>
<gene>
    <name evidence="2" type="ORF">DI53_1923</name>
</gene>
<dbReference type="PATRIC" id="fig|1229276.3.peg.1978"/>
<reference evidence="3" key="1">
    <citation type="submission" date="2014-04" db="EMBL/GenBank/DDBJ databases">
        <title>Whole-Genome optical mapping and complete genome sequence of Sphingobacterium deserti sp. nov., a new spaces isolated from desert in the west of China.</title>
        <authorList>
            <person name="Teng C."/>
            <person name="Zhou Z."/>
            <person name="Li X."/>
            <person name="Chen M."/>
            <person name="Lin M."/>
            <person name="Wang L."/>
            <person name="Su S."/>
            <person name="Zhang C."/>
            <person name="Zhang W."/>
        </authorList>
    </citation>
    <scope>NUCLEOTIDE SEQUENCE [LARGE SCALE GENOMIC DNA]</scope>
    <source>
        <strain evidence="3">ACCC05744</strain>
    </source>
</reference>
<accession>A0A0B8T7B1</accession>
<organism evidence="2 3">
    <name type="scientific">Sphingobacterium deserti</name>
    <dbReference type="NCBI Taxonomy" id="1229276"/>
    <lineage>
        <taxon>Bacteria</taxon>
        <taxon>Pseudomonadati</taxon>
        <taxon>Bacteroidota</taxon>
        <taxon>Sphingobacteriia</taxon>
        <taxon>Sphingobacteriales</taxon>
        <taxon>Sphingobacteriaceae</taxon>
        <taxon>Sphingobacterium</taxon>
    </lineage>
</organism>
<dbReference type="eggNOG" id="COG2327">
    <property type="taxonomic scope" value="Bacteria"/>
</dbReference>
<dbReference type="AlphaFoldDB" id="A0A0B8T7B1"/>